<dbReference type="GO" id="GO:0003677">
    <property type="term" value="F:DNA binding"/>
    <property type="evidence" value="ECO:0007669"/>
    <property type="project" value="UniProtKB-KW"/>
</dbReference>
<accession>A0A0R1P3F7</accession>
<evidence type="ECO:0000256" key="3">
    <source>
        <dbReference type="ARBA" id="ARBA00023125"/>
    </source>
</evidence>
<protein>
    <submittedName>
        <fullName evidence="5">Penicillinase repressor</fullName>
    </submittedName>
</protein>
<dbReference type="Gene3D" id="1.10.10.10">
    <property type="entry name" value="Winged helix-like DNA-binding domain superfamily/Winged helix DNA-binding domain"/>
    <property type="match status" value="1"/>
</dbReference>
<name>A0A0R1P3F7_9LACO</name>
<dbReference type="InterPro" id="IPR014071">
    <property type="entry name" value="Cu_transp_CopY/TcrY"/>
</dbReference>
<dbReference type="InterPro" id="IPR005650">
    <property type="entry name" value="BlaI_family"/>
</dbReference>
<keyword evidence="6" id="KW-1185">Reference proteome</keyword>
<gene>
    <name evidence="5" type="ORF">FD27_GL000893</name>
</gene>
<dbReference type="PIRSF" id="PIRSF019455">
    <property type="entry name" value="CopR_AtkY"/>
    <property type="match status" value="1"/>
</dbReference>
<dbReference type="PATRIC" id="fig|1423746.3.peg.904"/>
<dbReference type="AlphaFoldDB" id="A0A0R1P3F7"/>
<dbReference type="SUPFAM" id="SSF46785">
    <property type="entry name" value="Winged helix' DNA-binding domain"/>
    <property type="match status" value="1"/>
</dbReference>
<dbReference type="NCBIfam" id="TIGR02698">
    <property type="entry name" value="CopY_TcrY"/>
    <property type="match status" value="1"/>
</dbReference>
<dbReference type="EMBL" id="AZER01000016">
    <property type="protein sequence ID" value="KRL27143.1"/>
    <property type="molecule type" value="Genomic_DNA"/>
</dbReference>
<organism evidence="5 6">
    <name type="scientific">Limosilactobacillus frumenti DSM 13145</name>
    <dbReference type="NCBI Taxonomy" id="1423746"/>
    <lineage>
        <taxon>Bacteria</taxon>
        <taxon>Bacillati</taxon>
        <taxon>Bacillota</taxon>
        <taxon>Bacilli</taxon>
        <taxon>Lactobacillales</taxon>
        <taxon>Lactobacillaceae</taxon>
        <taxon>Limosilactobacillus</taxon>
    </lineage>
</organism>
<dbReference type="InterPro" id="IPR036390">
    <property type="entry name" value="WH_DNA-bd_sf"/>
</dbReference>
<dbReference type="Pfam" id="PF03965">
    <property type="entry name" value="Penicillinase_R"/>
    <property type="match status" value="1"/>
</dbReference>
<reference evidence="5 6" key="1">
    <citation type="journal article" date="2015" name="Genome Announc.">
        <title>Expanding the biotechnology potential of lactobacilli through comparative genomics of 213 strains and associated genera.</title>
        <authorList>
            <person name="Sun Z."/>
            <person name="Harris H.M."/>
            <person name="McCann A."/>
            <person name="Guo C."/>
            <person name="Argimon S."/>
            <person name="Zhang W."/>
            <person name="Yang X."/>
            <person name="Jeffery I.B."/>
            <person name="Cooney J.C."/>
            <person name="Kagawa T.F."/>
            <person name="Liu W."/>
            <person name="Song Y."/>
            <person name="Salvetti E."/>
            <person name="Wrobel A."/>
            <person name="Rasinkangas P."/>
            <person name="Parkhill J."/>
            <person name="Rea M.C."/>
            <person name="O'Sullivan O."/>
            <person name="Ritari J."/>
            <person name="Douillard F.P."/>
            <person name="Paul Ross R."/>
            <person name="Yang R."/>
            <person name="Briner A.E."/>
            <person name="Felis G.E."/>
            <person name="de Vos W.M."/>
            <person name="Barrangou R."/>
            <person name="Klaenhammer T.R."/>
            <person name="Caufield P.W."/>
            <person name="Cui Y."/>
            <person name="Zhang H."/>
            <person name="O'Toole P.W."/>
        </authorList>
    </citation>
    <scope>NUCLEOTIDE SEQUENCE [LARGE SCALE GENOMIC DNA]</scope>
    <source>
        <strain evidence="5 6">DSM 13145</strain>
    </source>
</reference>
<evidence type="ECO:0000256" key="4">
    <source>
        <dbReference type="ARBA" id="ARBA00023163"/>
    </source>
</evidence>
<keyword evidence="4" id="KW-0804">Transcription</keyword>
<comment type="similarity">
    <text evidence="1">Belongs to the BlaI transcriptional regulatory family.</text>
</comment>
<evidence type="ECO:0000256" key="2">
    <source>
        <dbReference type="ARBA" id="ARBA00023015"/>
    </source>
</evidence>
<dbReference type="STRING" id="1423746.FD27_GL000893"/>
<comment type="caution">
    <text evidence="5">The sequence shown here is derived from an EMBL/GenBank/DDBJ whole genome shotgun (WGS) entry which is preliminary data.</text>
</comment>
<keyword evidence="2" id="KW-0805">Transcription regulation</keyword>
<sequence length="141" mass="16065">MADKLEITNAEWRIMRIVWTLGKATSNQVIDILQQKTDWKPATIKTLLRRLVEKGALQTTRHGRAFIYTACVQEQATMNQSADELFDSICEMHVGSTIAHVIKQRPLSKSDIQRLQKILAEKLPDAPDEVDCNCVPNMRCE</sequence>
<evidence type="ECO:0000313" key="5">
    <source>
        <dbReference type="EMBL" id="KRL27143.1"/>
    </source>
</evidence>
<dbReference type="OrthoDB" id="1849040at2"/>
<keyword evidence="3" id="KW-0238">DNA-binding</keyword>
<dbReference type="RefSeq" id="WP_057750778.1">
    <property type="nucleotide sequence ID" value="NZ_AZER01000016.1"/>
</dbReference>
<dbReference type="Proteomes" id="UP000051445">
    <property type="component" value="Unassembled WGS sequence"/>
</dbReference>
<evidence type="ECO:0000313" key="6">
    <source>
        <dbReference type="Proteomes" id="UP000051445"/>
    </source>
</evidence>
<evidence type="ECO:0000256" key="1">
    <source>
        <dbReference type="ARBA" id="ARBA00011046"/>
    </source>
</evidence>
<proteinExistence type="inferred from homology"/>
<dbReference type="InterPro" id="IPR036388">
    <property type="entry name" value="WH-like_DNA-bd_sf"/>
</dbReference>
<dbReference type="GO" id="GO:0045892">
    <property type="term" value="P:negative regulation of DNA-templated transcription"/>
    <property type="evidence" value="ECO:0007669"/>
    <property type="project" value="InterPro"/>
</dbReference>